<organism evidence="1 2">
    <name type="scientific">Pistacia atlantica</name>
    <dbReference type="NCBI Taxonomy" id="434234"/>
    <lineage>
        <taxon>Eukaryota</taxon>
        <taxon>Viridiplantae</taxon>
        <taxon>Streptophyta</taxon>
        <taxon>Embryophyta</taxon>
        <taxon>Tracheophyta</taxon>
        <taxon>Spermatophyta</taxon>
        <taxon>Magnoliopsida</taxon>
        <taxon>eudicotyledons</taxon>
        <taxon>Gunneridae</taxon>
        <taxon>Pentapetalae</taxon>
        <taxon>rosids</taxon>
        <taxon>malvids</taxon>
        <taxon>Sapindales</taxon>
        <taxon>Anacardiaceae</taxon>
        <taxon>Pistacia</taxon>
    </lineage>
</organism>
<reference evidence="2" key="1">
    <citation type="journal article" date="2023" name="G3 (Bethesda)">
        <title>Genome assembly and association tests identify interacting loci associated with vigor, precocity, and sex in interspecific pistachio rootstocks.</title>
        <authorList>
            <person name="Palmer W."/>
            <person name="Jacygrad E."/>
            <person name="Sagayaradj S."/>
            <person name="Cavanaugh K."/>
            <person name="Han R."/>
            <person name="Bertier L."/>
            <person name="Beede B."/>
            <person name="Kafkas S."/>
            <person name="Golino D."/>
            <person name="Preece J."/>
            <person name="Michelmore R."/>
        </authorList>
    </citation>
    <scope>NUCLEOTIDE SEQUENCE [LARGE SCALE GENOMIC DNA]</scope>
</reference>
<keyword evidence="2" id="KW-1185">Reference proteome</keyword>
<accession>A0ACC1AYX3</accession>
<comment type="caution">
    <text evidence="1">The sequence shown here is derived from an EMBL/GenBank/DDBJ whole genome shotgun (WGS) entry which is preliminary data.</text>
</comment>
<dbReference type="Proteomes" id="UP001164250">
    <property type="component" value="Chromosome 7"/>
</dbReference>
<sequence length="137" mass="15691">MIDLFFCYFAAFMLLLEAREECHVPTIIFKGIPTLFHPFVISIIFSFTGAFGALLIENKPHLEKLRRCYFIVSLISMASALSILLYASFSGIFFRLKLMEPSVEFVRTLCSAYLKPCLDELIWIINCRSASCHVSNF</sequence>
<dbReference type="EMBL" id="CM047903">
    <property type="protein sequence ID" value="KAJ0091845.1"/>
    <property type="molecule type" value="Genomic_DNA"/>
</dbReference>
<protein>
    <submittedName>
        <fullName evidence="1">Uncharacterized protein</fullName>
    </submittedName>
</protein>
<evidence type="ECO:0000313" key="2">
    <source>
        <dbReference type="Proteomes" id="UP001164250"/>
    </source>
</evidence>
<gene>
    <name evidence="1" type="ORF">Patl1_26731</name>
</gene>
<evidence type="ECO:0000313" key="1">
    <source>
        <dbReference type="EMBL" id="KAJ0091845.1"/>
    </source>
</evidence>
<proteinExistence type="predicted"/>
<name>A0ACC1AYX3_9ROSI</name>